<dbReference type="GO" id="GO:0000978">
    <property type="term" value="F:RNA polymerase II cis-regulatory region sequence-specific DNA binding"/>
    <property type="evidence" value="ECO:0007669"/>
    <property type="project" value="TreeGrafter"/>
</dbReference>
<evidence type="ECO:0000313" key="4">
    <source>
        <dbReference type="EMBL" id="OTF80114.1"/>
    </source>
</evidence>
<dbReference type="PANTHER" id="PTHR11037:SF21">
    <property type="entry name" value="GEMINI, ISOFORM C"/>
    <property type="match status" value="1"/>
</dbReference>
<dbReference type="PANTHER" id="PTHR11037">
    <property type="entry name" value="TRANSCRIPTION FACTOR CP2"/>
    <property type="match status" value="1"/>
</dbReference>
<accession>A0A1Y3BJC5</accession>
<dbReference type="InterPro" id="IPR040167">
    <property type="entry name" value="TF_CP2-like"/>
</dbReference>
<dbReference type="GO" id="GO:0005634">
    <property type="term" value="C:nucleus"/>
    <property type="evidence" value="ECO:0007669"/>
    <property type="project" value="UniProtKB-SubCell"/>
</dbReference>
<keyword evidence="1" id="KW-0539">Nucleus</keyword>
<comment type="subcellular location">
    <subcellularLocation>
        <location evidence="1">Nucleus</location>
    </subcellularLocation>
</comment>
<keyword evidence="5" id="KW-1185">Reference proteome</keyword>
<name>A0A1Y3BJC5_EURMA</name>
<gene>
    <name evidence="4" type="ORF">BLA29_003251</name>
</gene>
<evidence type="ECO:0000259" key="3">
    <source>
        <dbReference type="PROSITE" id="PS51968"/>
    </source>
</evidence>
<protein>
    <submittedName>
        <fullName evidence="4">Transcription factor CP2-like protein</fullName>
    </submittedName>
</protein>
<dbReference type="Proteomes" id="UP000194236">
    <property type="component" value="Unassembled WGS sequence"/>
</dbReference>
<reference evidence="4 5" key="1">
    <citation type="submission" date="2017-03" db="EMBL/GenBank/DDBJ databases">
        <title>Genome Survey of Euroglyphus maynei.</title>
        <authorList>
            <person name="Arlian L.G."/>
            <person name="Morgan M.S."/>
            <person name="Rider S.D."/>
        </authorList>
    </citation>
    <scope>NUCLEOTIDE SEQUENCE [LARGE SCALE GENOMIC DNA]</scope>
    <source>
        <strain evidence="4">Arlian Lab</strain>
        <tissue evidence="4">Whole body</tissue>
    </source>
</reference>
<dbReference type="InterPro" id="IPR007604">
    <property type="entry name" value="CP2"/>
</dbReference>
<feature type="region of interest" description="Disordered" evidence="2">
    <location>
        <begin position="260"/>
        <end position="279"/>
    </location>
</feature>
<sequence>MNEETMTYLNQGLYFSFTINQSIHSNIFYISGQSYEIKLKKVGDLSEMKGKMLKTIIRVCFHDRRLQYIEKELIEQWKEQRPSERVIEIDVPLSYGIQDVRNDLKNVNRSEFYWDPTKETGVFIRINCISTEFTPKKHGGEKGVPFRILIETYSKDDPTNCLHAASCQVKVFKPKGADRKHKTDREKMSRKPVTEQEKFQPSYDCTVFTDCSLDAFALYNLSSNSNMMIGNEILQNLSKSIDSDEYLNLMETINKSKISPISKPSKSQQYGCGENIFSK</sequence>
<comment type="caution">
    <text evidence="4">The sequence shown here is derived from an EMBL/GenBank/DDBJ whole genome shotgun (WGS) entry which is preliminary data.</text>
</comment>
<dbReference type="EMBL" id="MUJZ01019866">
    <property type="protein sequence ID" value="OTF80114.1"/>
    <property type="molecule type" value="Genomic_DNA"/>
</dbReference>
<dbReference type="GO" id="GO:0001228">
    <property type="term" value="F:DNA-binding transcription activator activity, RNA polymerase II-specific"/>
    <property type="evidence" value="ECO:0007669"/>
    <property type="project" value="TreeGrafter"/>
</dbReference>
<dbReference type="Pfam" id="PF04516">
    <property type="entry name" value="CP2"/>
    <property type="match status" value="1"/>
</dbReference>
<evidence type="ECO:0000256" key="2">
    <source>
        <dbReference type="SAM" id="MobiDB-lite"/>
    </source>
</evidence>
<feature type="domain" description="Grh/CP2 DB" evidence="3">
    <location>
        <begin position="1"/>
        <end position="234"/>
    </location>
</feature>
<dbReference type="OrthoDB" id="9996779at2759"/>
<feature type="region of interest" description="Disordered" evidence="2">
    <location>
        <begin position="176"/>
        <end position="195"/>
    </location>
</feature>
<dbReference type="AlphaFoldDB" id="A0A1Y3BJC5"/>
<organism evidence="4 5">
    <name type="scientific">Euroglyphus maynei</name>
    <name type="common">Mayne's house dust mite</name>
    <dbReference type="NCBI Taxonomy" id="6958"/>
    <lineage>
        <taxon>Eukaryota</taxon>
        <taxon>Metazoa</taxon>
        <taxon>Ecdysozoa</taxon>
        <taxon>Arthropoda</taxon>
        <taxon>Chelicerata</taxon>
        <taxon>Arachnida</taxon>
        <taxon>Acari</taxon>
        <taxon>Acariformes</taxon>
        <taxon>Sarcoptiformes</taxon>
        <taxon>Astigmata</taxon>
        <taxon>Psoroptidia</taxon>
        <taxon>Analgoidea</taxon>
        <taxon>Pyroglyphidae</taxon>
        <taxon>Pyroglyphinae</taxon>
        <taxon>Euroglyphus</taxon>
    </lineage>
</organism>
<proteinExistence type="predicted"/>
<keyword evidence="1" id="KW-0238">DNA-binding</keyword>
<evidence type="ECO:0000256" key="1">
    <source>
        <dbReference type="PROSITE-ProRule" id="PRU01313"/>
    </source>
</evidence>
<dbReference type="PROSITE" id="PS51968">
    <property type="entry name" value="GRH_CP2_DB"/>
    <property type="match status" value="1"/>
</dbReference>
<evidence type="ECO:0000313" key="5">
    <source>
        <dbReference type="Proteomes" id="UP000194236"/>
    </source>
</evidence>